<dbReference type="Pfam" id="PF13884">
    <property type="entry name" value="Peptidase_S74"/>
    <property type="match status" value="1"/>
</dbReference>
<evidence type="ECO:0000259" key="11">
    <source>
        <dbReference type="PROSITE" id="PS51688"/>
    </source>
</evidence>
<evidence type="ECO:0000313" key="13">
    <source>
        <dbReference type="Proteomes" id="UP000274131"/>
    </source>
</evidence>
<evidence type="ECO:0000256" key="9">
    <source>
        <dbReference type="SAM" id="Phobius"/>
    </source>
</evidence>
<sequence>MAEKEDPTFCDPLSDCPAEFDIIRFIGENDFLGDNFADQGQFPSQRNQSRNAAGMFDGRMELVYQNPARLPYSPPITDVSAAGSSGSPSSNSDSPFSPEAYQNYPNRQGMRITVNHPDNNGLILGINSSLTSQMVNRNDMNGQKQRNQNGRLMQQQTMLASENDFRNNAYTSQALQTAPLPQIPLSPAALRSSTNEFMFQNNGYQGNTYGGVINPVPNDGTLEGQRGRKRIRVNSDVPMVKDEPQKIFSLPSQLSVMPSPVAGDEFEDGFHQRAIRFTHYMEDRWATVYDCNQQLVPQLEMHVVADKGFNYSNTENCFVNQKKNHFQITAHIEPIEVHAPWFVKTGDRLLPIREFNLILRGVKSEMPTSEIDIKQSTTDRKPAKLEPVVITFQDRRPTKATVSRLHFEKTTMNNQRKNGRSNPDQKYFLLIVKLVARTDACEEVIVQAFQSEKVIVRASNPGQFESPDTEGTWQKNGSTLYYNNGYVAIGLDKALGPGPLSVGGDIYYAGVLHRPSDRRVKEDIHEIDTKSALSRLEKIRVVEYAYKPEIASEWGLTEENRHRVGVIAQELANILPDAVTDNGDYLQVDDSRIFYETVAAATELSKLTGSLENKLTAVEKLSHKLARLHKQRYKDAGSIASGLTEFGISDKSDTVSRLSIGSSTPSCVSRNSTIKRCVSVCLVDTLELNEKILIVLLLQEIFSERLKPEKTKHYHCRNPSCHRSEPPMCSAKVTQLTTIILVVVMTICLIAMSTLYVLDWHRRTLGSHRYPSNLLFTTPVPNSENGSSTAADEGWMGNVIGNKAFEPPRYENGPPLTACCGHQHCRTYCCSNIEKADAEVGDLKVNGSTLQTSLNAQRSLLLPNRSYRQSSLMSQFPLASGVNIEVLTLNVTIDERYCSKTSCNPRLGIYTLFVPISPYLPTIPLEVKIDVADRGSHIGNCGARFPRLCSFNDSFLLSEITEEPVSRKLSEEVFELPVGNYIYVMYRFRIGFTTESCNMNDAQRGRSFDEYNLVFYRLCVESYESSSA</sequence>
<comment type="similarity">
    <text evidence="2">Belongs to the MRF family.</text>
</comment>
<protein>
    <submittedName>
        <fullName evidence="14">NDT80 domain-containing protein</fullName>
    </submittedName>
</protein>
<evidence type="ECO:0000256" key="4">
    <source>
        <dbReference type="ARBA" id="ARBA00022989"/>
    </source>
</evidence>
<dbReference type="WBParaSite" id="EVEC_0001177201-mRNA-1">
    <property type="protein sequence ID" value="EVEC_0001177201-mRNA-1"/>
    <property type="gene ID" value="EVEC_0001177201"/>
</dbReference>
<evidence type="ECO:0000256" key="7">
    <source>
        <dbReference type="PROSITE-ProRule" id="PRU00850"/>
    </source>
</evidence>
<evidence type="ECO:0000256" key="2">
    <source>
        <dbReference type="ARBA" id="ARBA00008221"/>
    </source>
</evidence>
<dbReference type="InterPro" id="IPR026932">
    <property type="entry name" value="MYRF_ICA"/>
</dbReference>
<dbReference type="OrthoDB" id="27041at2759"/>
<evidence type="ECO:0000259" key="10">
    <source>
        <dbReference type="PROSITE" id="PS51517"/>
    </source>
</evidence>
<evidence type="ECO:0000256" key="6">
    <source>
        <dbReference type="ARBA" id="ARBA00023136"/>
    </source>
</evidence>
<evidence type="ECO:0000313" key="12">
    <source>
        <dbReference type="EMBL" id="VDD96299.1"/>
    </source>
</evidence>
<feature type="region of interest" description="Disordered" evidence="8">
    <location>
        <begin position="74"/>
        <end position="103"/>
    </location>
</feature>
<dbReference type="SUPFAM" id="SSF49417">
    <property type="entry name" value="p53-like transcription factors"/>
    <property type="match status" value="1"/>
</dbReference>
<dbReference type="InterPro" id="IPR051577">
    <property type="entry name" value="MRF-like"/>
</dbReference>
<dbReference type="GO" id="GO:0003700">
    <property type="term" value="F:DNA-binding transcription factor activity"/>
    <property type="evidence" value="ECO:0007669"/>
    <property type="project" value="UniProtKB-UniRule"/>
</dbReference>
<dbReference type="Gene3D" id="1.10.10.10">
    <property type="entry name" value="Winged helix-like DNA-binding domain superfamily/Winged helix DNA-binding domain"/>
    <property type="match status" value="1"/>
</dbReference>
<dbReference type="GO" id="GO:0005789">
    <property type="term" value="C:endoplasmic reticulum membrane"/>
    <property type="evidence" value="ECO:0007669"/>
    <property type="project" value="TreeGrafter"/>
</dbReference>
<dbReference type="InterPro" id="IPR037141">
    <property type="entry name" value="NDT80_DNA-bd_dom_sf"/>
</dbReference>
<dbReference type="Proteomes" id="UP000274131">
    <property type="component" value="Unassembled WGS sequence"/>
</dbReference>
<keyword evidence="5 7" id="KW-0238">DNA-binding</keyword>
<dbReference type="Gene3D" id="2.60.40.1390">
    <property type="entry name" value="NDT80 DNA-binding domain"/>
    <property type="match status" value="2"/>
</dbReference>
<dbReference type="Pfam" id="PF05224">
    <property type="entry name" value="NDT80_PhoG"/>
    <property type="match status" value="1"/>
</dbReference>
<organism evidence="14">
    <name type="scientific">Enterobius vermicularis</name>
    <name type="common">Human pinworm</name>
    <dbReference type="NCBI Taxonomy" id="51028"/>
    <lineage>
        <taxon>Eukaryota</taxon>
        <taxon>Metazoa</taxon>
        <taxon>Ecdysozoa</taxon>
        <taxon>Nematoda</taxon>
        <taxon>Chromadorea</taxon>
        <taxon>Rhabditida</taxon>
        <taxon>Spirurina</taxon>
        <taxon>Oxyuridomorpha</taxon>
        <taxon>Oxyuroidea</taxon>
        <taxon>Oxyuridae</taxon>
        <taxon>Enterobius</taxon>
    </lineage>
</organism>
<dbReference type="PANTHER" id="PTHR13029:SF18">
    <property type="entry name" value="MYELIN REGULATORY FACTOR HOMOLOG 1"/>
    <property type="match status" value="1"/>
</dbReference>
<gene>
    <name evidence="12" type="ORF">EVEC_LOCUS11050</name>
</gene>
<dbReference type="InterPro" id="IPR025719">
    <property type="entry name" value="MYRF_C2"/>
</dbReference>
<dbReference type="Pfam" id="PF13887">
    <property type="entry name" value="MYRF_ICA"/>
    <property type="match status" value="1"/>
</dbReference>
<dbReference type="PANTHER" id="PTHR13029">
    <property type="match status" value="1"/>
</dbReference>
<dbReference type="STRING" id="51028.A0A0N4VLK4"/>
<keyword evidence="3 9" id="KW-0812">Transmembrane</keyword>
<name>A0A0N4VLK4_ENTVE</name>
<dbReference type="GO" id="GO:0005634">
    <property type="term" value="C:nucleus"/>
    <property type="evidence" value="ECO:0007669"/>
    <property type="project" value="TreeGrafter"/>
</dbReference>
<dbReference type="AlphaFoldDB" id="A0A0N4VLK4"/>
<dbReference type="PROSITE" id="PS51688">
    <property type="entry name" value="ICA"/>
    <property type="match status" value="1"/>
</dbReference>
<dbReference type="InterPro" id="IPR024061">
    <property type="entry name" value="NDT80_DNA-bd_dom"/>
</dbReference>
<dbReference type="GO" id="GO:0016540">
    <property type="term" value="P:protein autoprocessing"/>
    <property type="evidence" value="ECO:0007669"/>
    <property type="project" value="InterPro"/>
</dbReference>
<dbReference type="EMBL" id="UXUI01011519">
    <property type="protein sequence ID" value="VDD96299.1"/>
    <property type="molecule type" value="Genomic_DNA"/>
</dbReference>
<feature type="domain" description="Peptidase S74" evidence="11">
    <location>
        <begin position="516"/>
        <end position="615"/>
    </location>
</feature>
<dbReference type="GO" id="GO:0043565">
    <property type="term" value="F:sequence-specific DNA binding"/>
    <property type="evidence" value="ECO:0007669"/>
    <property type="project" value="TreeGrafter"/>
</dbReference>
<dbReference type="InterPro" id="IPR036388">
    <property type="entry name" value="WH-like_DNA-bd_sf"/>
</dbReference>
<reference evidence="14" key="1">
    <citation type="submission" date="2017-02" db="UniProtKB">
        <authorList>
            <consortium name="WormBaseParasite"/>
        </authorList>
    </citation>
    <scope>IDENTIFICATION</scope>
</reference>
<feature type="domain" description="NDT80" evidence="10">
    <location>
        <begin position="206"/>
        <end position="468"/>
    </location>
</feature>
<dbReference type="InterPro" id="IPR008967">
    <property type="entry name" value="p53-like_TF_DNA-bd_sf"/>
</dbReference>
<evidence type="ECO:0000256" key="8">
    <source>
        <dbReference type="SAM" id="MobiDB-lite"/>
    </source>
</evidence>
<comment type="subcellular location">
    <subcellularLocation>
        <location evidence="1">Membrane</location>
        <topology evidence="1">Single-pass membrane protein</topology>
    </subcellularLocation>
</comment>
<dbReference type="Pfam" id="PF13888">
    <property type="entry name" value="MRF_C2"/>
    <property type="match status" value="1"/>
</dbReference>
<feature type="DNA-binding region" description="NDT80" evidence="7">
    <location>
        <begin position="206"/>
        <end position="468"/>
    </location>
</feature>
<feature type="compositionally biased region" description="Low complexity" evidence="8">
    <location>
        <begin position="80"/>
        <end position="98"/>
    </location>
</feature>
<keyword evidence="13" id="KW-1185">Reference proteome</keyword>
<keyword evidence="6 9" id="KW-0472">Membrane</keyword>
<keyword evidence="4 9" id="KW-1133">Transmembrane helix</keyword>
<dbReference type="InterPro" id="IPR030392">
    <property type="entry name" value="S74_ICA"/>
</dbReference>
<reference evidence="12 13" key="2">
    <citation type="submission" date="2018-10" db="EMBL/GenBank/DDBJ databases">
        <authorList>
            <consortium name="Pathogen Informatics"/>
        </authorList>
    </citation>
    <scope>NUCLEOTIDE SEQUENCE [LARGE SCALE GENOMIC DNA]</scope>
</reference>
<feature type="transmembrane region" description="Helical" evidence="9">
    <location>
        <begin position="736"/>
        <end position="758"/>
    </location>
</feature>
<evidence type="ECO:0000313" key="14">
    <source>
        <dbReference type="WBParaSite" id="EVEC_0001177201-mRNA-1"/>
    </source>
</evidence>
<evidence type="ECO:0000256" key="3">
    <source>
        <dbReference type="ARBA" id="ARBA00022692"/>
    </source>
</evidence>
<evidence type="ECO:0000256" key="5">
    <source>
        <dbReference type="ARBA" id="ARBA00023125"/>
    </source>
</evidence>
<evidence type="ECO:0000256" key="1">
    <source>
        <dbReference type="ARBA" id="ARBA00004167"/>
    </source>
</evidence>
<accession>A0A0N4VLK4</accession>
<dbReference type="GO" id="GO:0045893">
    <property type="term" value="P:positive regulation of DNA-templated transcription"/>
    <property type="evidence" value="ECO:0007669"/>
    <property type="project" value="TreeGrafter"/>
</dbReference>
<dbReference type="PROSITE" id="PS51517">
    <property type="entry name" value="NDT80"/>
    <property type="match status" value="1"/>
</dbReference>
<proteinExistence type="inferred from homology"/>